<feature type="domain" description="EF-hand" evidence="7">
    <location>
        <begin position="544"/>
        <end position="579"/>
    </location>
</feature>
<dbReference type="PROSITE" id="PS00018">
    <property type="entry name" value="EF_HAND_1"/>
    <property type="match status" value="1"/>
</dbReference>
<evidence type="ECO:0000256" key="6">
    <source>
        <dbReference type="SAM" id="Phobius"/>
    </source>
</evidence>
<dbReference type="EMBL" id="HBGW01050966">
    <property type="protein sequence ID" value="CAD9584528.1"/>
    <property type="molecule type" value="Transcribed_RNA"/>
</dbReference>
<evidence type="ECO:0000256" key="4">
    <source>
        <dbReference type="ARBA" id="ARBA00023136"/>
    </source>
</evidence>
<feature type="transmembrane region" description="Helical" evidence="6">
    <location>
        <begin position="341"/>
        <end position="361"/>
    </location>
</feature>
<feature type="compositionally biased region" description="Low complexity" evidence="5">
    <location>
        <begin position="32"/>
        <end position="42"/>
    </location>
</feature>
<protein>
    <recommendedName>
        <fullName evidence="7">EF-hand domain-containing protein</fullName>
    </recommendedName>
</protein>
<accession>A0A7S2P8D9</accession>
<feature type="transmembrane region" description="Helical" evidence="6">
    <location>
        <begin position="271"/>
        <end position="289"/>
    </location>
</feature>
<dbReference type="Gene3D" id="1.20.120.350">
    <property type="entry name" value="Voltage-gated potassium channels. Chain C"/>
    <property type="match status" value="1"/>
</dbReference>
<evidence type="ECO:0000259" key="7">
    <source>
        <dbReference type="PROSITE" id="PS50222"/>
    </source>
</evidence>
<evidence type="ECO:0000313" key="8">
    <source>
        <dbReference type="EMBL" id="CAD9584528.1"/>
    </source>
</evidence>
<dbReference type="Gene3D" id="1.10.287.70">
    <property type="match status" value="1"/>
</dbReference>
<evidence type="ECO:0000256" key="3">
    <source>
        <dbReference type="ARBA" id="ARBA00022989"/>
    </source>
</evidence>
<comment type="subcellular location">
    <subcellularLocation>
        <location evidence="1">Membrane</location>
        <topology evidence="1">Multi-pass membrane protein</topology>
    </subcellularLocation>
</comment>
<dbReference type="AlphaFoldDB" id="A0A7S2P8D9"/>
<dbReference type="Pfam" id="PF00520">
    <property type="entry name" value="Ion_trans"/>
    <property type="match status" value="1"/>
</dbReference>
<dbReference type="InterPro" id="IPR002048">
    <property type="entry name" value="EF_hand_dom"/>
</dbReference>
<keyword evidence="4 6" id="KW-0472">Membrane</keyword>
<dbReference type="InterPro" id="IPR018247">
    <property type="entry name" value="EF_Hand_1_Ca_BS"/>
</dbReference>
<dbReference type="GO" id="GO:0001518">
    <property type="term" value="C:voltage-gated sodium channel complex"/>
    <property type="evidence" value="ECO:0007669"/>
    <property type="project" value="TreeGrafter"/>
</dbReference>
<keyword evidence="2 6" id="KW-0812">Transmembrane</keyword>
<dbReference type="PANTHER" id="PTHR10037:SF62">
    <property type="entry name" value="SODIUM CHANNEL PROTEIN 60E"/>
    <property type="match status" value="1"/>
</dbReference>
<organism evidence="8">
    <name type="scientific">Zooxanthella nutricula</name>
    <dbReference type="NCBI Taxonomy" id="1333877"/>
    <lineage>
        <taxon>Eukaryota</taxon>
        <taxon>Sar</taxon>
        <taxon>Alveolata</taxon>
        <taxon>Dinophyceae</taxon>
        <taxon>Peridiniales</taxon>
        <taxon>Peridiniales incertae sedis</taxon>
        <taxon>Zooxanthella</taxon>
    </lineage>
</organism>
<name>A0A7S2P8D9_9DINO</name>
<feature type="transmembrane region" description="Helical" evidence="6">
    <location>
        <begin position="415"/>
        <end position="441"/>
    </location>
</feature>
<gene>
    <name evidence="8" type="ORF">BRAN1462_LOCUS32417</name>
</gene>
<dbReference type="InterPro" id="IPR005821">
    <property type="entry name" value="Ion_trans_dom"/>
</dbReference>
<keyword evidence="3 6" id="KW-1133">Transmembrane helix</keyword>
<dbReference type="PANTHER" id="PTHR10037">
    <property type="entry name" value="VOLTAGE-GATED CATION CHANNEL CALCIUM AND SODIUM"/>
    <property type="match status" value="1"/>
</dbReference>
<dbReference type="InterPro" id="IPR043203">
    <property type="entry name" value="VGCC_Ca_Na"/>
</dbReference>
<evidence type="ECO:0000256" key="2">
    <source>
        <dbReference type="ARBA" id="ARBA00022692"/>
    </source>
</evidence>
<evidence type="ECO:0000256" key="1">
    <source>
        <dbReference type="ARBA" id="ARBA00004141"/>
    </source>
</evidence>
<feature type="transmembrane region" description="Helical" evidence="6">
    <location>
        <begin position="231"/>
        <end position="251"/>
    </location>
</feature>
<dbReference type="InterPro" id="IPR027359">
    <property type="entry name" value="Volt_channel_dom_sf"/>
</dbReference>
<feature type="transmembrane region" description="Helical" evidence="6">
    <location>
        <begin position="204"/>
        <end position="225"/>
    </location>
</feature>
<dbReference type="GO" id="GO:0005509">
    <property type="term" value="F:calcium ion binding"/>
    <property type="evidence" value="ECO:0007669"/>
    <property type="project" value="InterPro"/>
</dbReference>
<dbReference type="PROSITE" id="PS50222">
    <property type="entry name" value="EF_HAND_2"/>
    <property type="match status" value="1"/>
</dbReference>
<evidence type="ECO:0000256" key="5">
    <source>
        <dbReference type="SAM" id="MobiDB-lite"/>
    </source>
</evidence>
<reference evidence="8" key="1">
    <citation type="submission" date="2021-01" db="EMBL/GenBank/DDBJ databases">
        <authorList>
            <person name="Corre E."/>
            <person name="Pelletier E."/>
            <person name="Niang G."/>
            <person name="Scheremetjew M."/>
            <person name="Finn R."/>
            <person name="Kale V."/>
            <person name="Holt S."/>
            <person name="Cochrane G."/>
            <person name="Meng A."/>
            <person name="Brown T."/>
            <person name="Cohen L."/>
        </authorList>
    </citation>
    <scope>NUCLEOTIDE SEQUENCE</scope>
    <source>
        <strain evidence="8">RCC3387</strain>
    </source>
</reference>
<sequence length="647" mass="70854">MQKEVALPEAKANMPEITPSTGRVPAQPQWTSQHSSAHSISSPLEPTGSPHVPPMAPGSAGNAMHFAGPLFHCSAKPTPGALDPPVPPPQAARAPLSSQSPMPLEPSAAFAPAADPIRSEETSDAFEKTSEMPESLLSPSEFFANSKSCGIDVAIVRAPPALARLEESSSPQPTRPSAYSAVRDIARAYHVDRAHPRSEVSTQIMLDSCIGVVIILNTVVLGCSADIAPLWFGWTVIDGIFALIFLAELAIKVRMAGPVAFVRGPGKATTLFEVVLVLLAIFEFTLAVLQHGQGSTSGSQLTSPLRAVRLFRVLRVLRVLRLEIFKELKVMIQGMLGGMRTLMWSVIMIVLPVYAMCLVFRETLGNYQEIAHGAAQHFESVPRSFFTVFRCIVIGDCDDAEGRPILLLVTEKHGWIWGALWGVMSVFMTFGLFNVIVAMFVDNVVETAKVRDKQVRKWRLRDEEYFARKMSELLRITMDLCQPSMSRLGSSVSLRSQERKFRQSRTISDLDVVGLAESMEITPEVFDQLRAHPRACAIFDELDIADDDQYNLFDTLDVDGSGTIDTHELCDGILKLRGDACRSDIIAINFMLQALQGELHGCNQSFLRSLQGQEDRINQIHAVLCGGRAGAKMDRGMRDESDTAALG</sequence>
<proteinExistence type="predicted"/>
<feature type="compositionally biased region" description="Basic and acidic residues" evidence="5">
    <location>
        <begin position="117"/>
        <end position="127"/>
    </location>
</feature>
<feature type="region of interest" description="Disordered" evidence="5">
    <location>
        <begin position="1"/>
        <end position="127"/>
    </location>
</feature>
<dbReference type="SUPFAM" id="SSF81324">
    <property type="entry name" value="Voltage-gated potassium channels"/>
    <property type="match status" value="1"/>
</dbReference>
<dbReference type="GO" id="GO:0005248">
    <property type="term" value="F:voltage-gated sodium channel activity"/>
    <property type="evidence" value="ECO:0007669"/>
    <property type="project" value="TreeGrafter"/>
</dbReference>